<protein>
    <submittedName>
        <fullName evidence="1">Uncharacterized protein</fullName>
    </submittedName>
</protein>
<organism evidence="1">
    <name type="scientific">Pseudoalteromonas citrea DSM 8771</name>
    <dbReference type="NCBI Taxonomy" id="1117314"/>
    <lineage>
        <taxon>Bacteria</taxon>
        <taxon>Pseudomonadati</taxon>
        <taxon>Pseudomonadota</taxon>
        <taxon>Gammaproteobacteria</taxon>
        <taxon>Alteromonadales</taxon>
        <taxon>Pseudoalteromonadaceae</taxon>
        <taxon>Pseudoalteromonas</taxon>
    </lineage>
</organism>
<proteinExistence type="predicted"/>
<dbReference type="EMBL" id="AHBZ02000035">
    <property type="protein sequence ID" value="ERG20206.1"/>
    <property type="molecule type" value="Genomic_DNA"/>
</dbReference>
<comment type="caution">
    <text evidence="1">The sequence shown here is derived from an EMBL/GenBank/DDBJ whole genome shotgun (WGS) entry which is preliminary data.</text>
</comment>
<accession>U1JFN9</accession>
<reference evidence="1" key="2">
    <citation type="submission" date="2013-04" db="EMBL/GenBank/DDBJ databases">
        <title>Genome sequence of Pseudoalteromonas citrea.</title>
        <authorList>
            <person name="Xie B.-B."/>
            <person name="Rong J.-C."/>
            <person name="Qin Q.-L."/>
            <person name="Shu Y.-L."/>
            <person name="Zhang Y.-Z."/>
        </authorList>
    </citation>
    <scope>NUCLEOTIDE SEQUENCE</scope>
    <source>
        <strain evidence="1">NCIMB 1889</strain>
    </source>
</reference>
<evidence type="ECO:0000313" key="1">
    <source>
        <dbReference type="EMBL" id="ERG20206.1"/>
    </source>
</evidence>
<dbReference type="AlphaFoldDB" id="U1JFN9"/>
<gene>
    <name evidence="1" type="ORF">PCIT_02739</name>
</gene>
<name>U1JFN9_9GAMM</name>
<reference evidence="1" key="1">
    <citation type="journal article" date="2012" name="J. Bacteriol.">
        <title>Genome sequences of type strains of seven species of the marine bacterium Pseudoalteromonas.</title>
        <authorList>
            <person name="Xie B.B."/>
            <person name="Shu Y.L."/>
            <person name="Qin Q.L."/>
            <person name="Rong J.C."/>
            <person name="Zhang X.Y."/>
            <person name="Chen X.L."/>
            <person name="Shi M."/>
            <person name="He H.L."/>
            <person name="Zhou B.C."/>
            <person name="Zhang Y.Z."/>
        </authorList>
    </citation>
    <scope>NUCLEOTIDE SEQUENCE [LARGE SCALE GENOMIC DNA]</scope>
    <source>
        <strain evidence="1">NCIMB 1889</strain>
    </source>
</reference>
<sequence>MWVFIVQFEVGCSWASRGVLIDNAHLPYFKLIRVYRRFIEVVFQSVLDKSELWRDNLFDVEG</sequence>